<proteinExistence type="predicted"/>
<dbReference type="EMBL" id="JACXLD010000015">
    <property type="protein sequence ID" value="MBD2860214.1"/>
    <property type="molecule type" value="Genomic_DNA"/>
</dbReference>
<dbReference type="InterPro" id="IPR013762">
    <property type="entry name" value="Integrase-like_cat_sf"/>
</dbReference>
<accession>A0A927C3N3</accession>
<dbReference type="GO" id="GO:0015074">
    <property type="term" value="P:DNA integration"/>
    <property type="evidence" value="ECO:0007669"/>
    <property type="project" value="InterPro"/>
</dbReference>
<reference evidence="3" key="1">
    <citation type="submission" date="2020-09" db="EMBL/GenBank/DDBJ databases">
        <authorList>
            <person name="Yoon J.-W."/>
        </authorList>
    </citation>
    <scope>NUCLEOTIDE SEQUENCE</scope>
    <source>
        <strain evidence="3">KMU-158</strain>
    </source>
</reference>
<dbReference type="AlphaFoldDB" id="A0A927C3N3"/>
<dbReference type="PROSITE" id="PS51898">
    <property type="entry name" value="TYR_RECOMBINASE"/>
    <property type="match status" value="1"/>
</dbReference>
<dbReference type="GO" id="GO:0006310">
    <property type="term" value="P:DNA recombination"/>
    <property type="evidence" value="ECO:0007669"/>
    <property type="project" value="UniProtKB-KW"/>
</dbReference>
<organism evidence="3 4">
    <name type="scientific">Spongiibacter pelagi</name>
    <dbReference type="NCBI Taxonomy" id="2760804"/>
    <lineage>
        <taxon>Bacteria</taxon>
        <taxon>Pseudomonadati</taxon>
        <taxon>Pseudomonadota</taxon>
        <taxon>Gammaproteobacteria</taxon>
        <taxon>Cellvibrionales</taxon>
        <taxon>Spongiibacteraceae</taxon>
        <taxon>Spongiibacter</taxon>
    </lineage>
</organism>
<evidence type="ECO:0000259" key="2">
    <source>
        <dbReference type="PROSITE" id="PS51898"/>
    </source>
</evidence>
<dbReference type="Gene3D" id="1.10.443.10">
    <property type="entry name" value="Intergrase catalytic core"/>
    <property type="match status" value="1"/>
</dbReference>
<protein>
    <submittedName>
        <fullName evidence="3">Site-specific integrase</fullName>
    </submittedName>
</protein>
<evidence type="ECO:0000256" key="1">
    <source>
        <dbReference type="ARBA" id="ARBA00023172"/>
    </source>
</evidence>
<dbReference type="Proteomes" id="UP000610558">
    <property type="component" value="Unassembled WGS sequence"/>
</dbReference>
<dbReference type="SUPFAM" id="SSF56349">
    <property type="entry name" value="DNA breaking-rejoining enzymes"/>
    <property type="match status" value="1"/>
</dbReference>
<dbReference type="InterPro" id="IPR002104">
    <property type="entry name" value="Integrase_catalytic"/>
</dbReference>
<name>A0A927C3N3_9GAMM</name>
<dbReference type="InterPro" id="IPR011010">
    <property type="entry name" value="DNA_brk_join_enz"/>
</dbReference>
<keyword evidence="4" id="KW-1185">Reference proteome</keyword>
<evidence type="ECO:0000313" key="4">
    <source>
        <dbReference type="Proteomes" id="UP000610558"/>
    </source>
</evidence>
<dbReference type="GO" id="GO:0003677">
    <property type="term" value="F:DNA binding"/>
    <property type="evidence" value="ECO:0007669"/>
    <property type="project" value="InterPro"/>
</dbReference>
<gene>
    <name evidence="3" type="ORF">IB286_14530</name>
</gene>
<sequence length="296" mass="33135">MPRFSSPESRGAKQAASVIKRLQGTEIKSVGTARNYEQALSNVATTLARNNIDLEDLTPQTATEYLVDRATQVGQSALNMERQALQAMMTKITLQLPPGETLKVIKSEQKTILESRAYTTDQVQAVAECQTPKNALATEIAHAAGLRAHELATLDHTKNRPPDDRPALQQKFEGREGVSYTVEGKGGLVREVLIPHHLAKRLEGSRFPHPMPYNDRGVFYQSNYDIGKGQAWSQSFSDASVRALTWSSGAHGLRHSYAQERMEELQFRDYERVIALEVVSQEMGHFRPEITETYLR</sequence>
<keyword evidence="1" id="KW-0233">DNA recombination</keyword>
<comment type="caution">
    <text evidence="3">The sequence shown here is derived from an EMBL/GenBank/DDBJ whole genome shotgun (WGS) entry which is preliminary data.</text>
</comment>
<dbReference type="RefSeq" id="WP_190766792.1">
    <property type="nucleotide sequence ID" value="NZ_JACXLD010000015.1"/>
</dbReference>
<feature type="domain" description="Tyr recombinase" evidence="2">
    <location>
        <begin position="113"/>
        <end position="296"/>
    </location>
</feature>
<evidence type="ECO:0000313" key="3">
    <source>
        <dbReference type="EMBL" id="MBD2860214.1"/>
    </source>
</evidence>